<dbReference type="Proteomes" id="UP000619293">
    <property type="component" value="Unassembled WGS sequence"/>
</dbReference>
<evidence type="ECO:0000313" key="1">
    <source>
        <dbReference type="EMBL" id="GIF90657.1"/>
    </source>
</evidence>
<dbReference type="RefSeq" id="WP_191843117.1">
    <property type="nucleotide sequence ID" value="NZ_BAAALB010000031.1"/>
</dbReference>
<protein>
    <submittedName>
        <fullName evidence="1">Uncharacterized protein</fullName>
    </submittedName>
</protein>
<name>A0A8J3NRZ3_9ACTN</name>
<gene>
    <name evidence="1" type="ORF">Cch02nite_41010</name>
</gene>
<sequence>MLVNPDDLQEEERSGKALAADRLGAIIACSWPRAELTALARRHRPDPADQLAEQIALCTTNRERARVVATALANGTTLQLGQGGYRSDSDVAAMCRMQKVLTNPLRELNEAAATFRIAMRRLYRSRNIVLHGGSTQGVALDAALRIAAPLVGAGLDRITHADLAENLSALDLAARAEVGLQLVGGETGLAVVDLLERRM</sequence>
<keyword evidence="2" id="KW-1185">Reference proteome</keyword>
<organism evidence="1 2">
    <name type="scientific">Catellatospora chokoriensis</name>
    <dbReference type="NCBI Taxonomy" id="310353"/>
    <lineage>
        <taxon>Bacteria</taxon>
        <taxon>Bacillati</taxon>
        <taxon>Actinomycetota</taxon>
        <taxon>Actinomycetes</taxon>
        <taxon>Micromonosporales</taxon>
        <taxon>Micromonosporaceae</taxon>
        <taxon>Catellatospora</taxon>
    </lineage>
</organism>
<proteinExistence type="predicted"/>
<dbReference type="EMBL" id="BONG01000025">
    <property type="protein sequence ID" value="GIF90657.1"/>
    <property type="molecule type" value="Genomic_DNA"/>
</dbReference>
<evidence type="ECO:0000313" key="2">
    <source>
        <dbReference type="Proteomes" id="UP000619293"/>
    </source>
</evidence>
<accession>A0A8J3NRZ3</accession>
<comment type="caution">
    <text evidence="1">The sequence shown here is derived from an EMBL/GenBank/DDBJ whole genome shotgun (WGS) entry which is preliminary data.</text>
</comment>
<dbReference type="AlphaFoldDB" id="A0A8J3NRZ3"/>
<reference evidence="1 2" key="1">
    <citation type="submission" date="2021-01" db="EMBL/GenBank/DDBJ databases">
        <title>Whole genome shotgun sequence of Catellatospora chokoriensis NBRC 107358.</title>
        <authorList>
            <person name="Komaki H."/>
            <person name="Tamura T."/>
        </authorList>
    </citation>
    <scope>NUCLEOTIDE SEQUENCE [LARGE SCALE GENOMIC DNA]</scope>
    <source>
        <strain evidence="1 2">NBRC 107358</strain>
    </source>
</reference>